<dbReference type="GO" id="GO:0019441">
    <property type="term" value="P:L-tryptophan catabolic process to kynurenine"/>
    <property type="evidence" value="ECO:0007669"/>
    <property type="project" value="InterPro"/>
</dbReference>
<gene>
    <name evidence="2" type="ORF">Pcinc_043765</name>
</gene>
<comment type="caution">
    <text evidence="2">The sequence shown here is derived from an EMBL/GenBank/DDBJ whole genome shotgun (WGS) entry which is preliminary data.</text>
</comment>
<evidence type="ECO:0008006" key="4">
    <source>
        <dbReference type="Google" id="ProtNLM"/>
    </source>
</evidence>
<name>A0AAE1BI57_PETCI</name>
<dbReference type="SUPFAM" id="SSF102198">
    <property type="entry name" value="Putative cyclase"/>
    <property type="match status" value="1"/>
</dbReference>
<sequence>MSGFGAKCLVLTLLLLVNKGGFLFDLLCVSQPTNQPTNQPTMLPTPKSPLPLLLLPLLLLLLLLLQAHPGSCDLIDLSYTYNLDAPNNPNVREFTLIPVKSNDKKTKKNSWSLNEFCTSEHSGTHIDAPKHYNRDGWPLDAIPTHRFWRRPGIMLDVSEEVKASRNPNFEVLPKHLKEFEARFGLIPDGAVVLIRTGQGSKVRNITAYSGLDRDHKMNHAGISKDAAEWISAHIAQPAHNQSEGIVGVGVDTLSLDKGSTVHYPAHAVLFNSNIYGLENLANLEKLPPSGFYITVLPLSIHGGSGAPARVVAETGDTIALHSAAVPTNTHTYSCSFCLILLLCLLQLSLFH</sequence>
<dbReference type="EMBL" id="JAWQEG010008892">
    <property type="protein sequence ID" value="KAK3849484.1"/>
    <property type="molecule type" value="Genomic_DNA"/>
</dbReference>
<evidence type="ECO:0000313" key="2">
    <source>
        <dbReference type="EMBL" id="KAK3849484.1"/>
    </source>
</evidence>
<organism evidence="2 3">
    <name type="scientific">Petrolisthes cinctipes</name>
    <name type="common">Flat porcelain crab</name>
    <dbReference type="NCBI Taxonomy" id="88211"/>
    <lineage>
        <taxon>Eukaryota</taxon>
        <taxon>Metazoa</taxon>
        <taxon>Ecdysozoa</taxon>
        <taxon>Arthropoda</taxon>
        <taxon>Crustacea</taxon>
        <taxon>Multicrustacea</taxon>
        <taxon>Malacostraca</taxon>
        <taxon>Eumalacostraca</taxon>
        <taxon>Eucarida</taxon>
        <taxon>Decapoda</taxon>
        <taxon>Pleocyemata</taxon>
        <taxon>Anomura</taxon>
        <taxon>Galatheoidea</taxon>
        <taxon>Porcellanidae</taxon>
        <taxon>Petrolisthes</taxon>
    </lineage>
</organism>
<dbReference type="InterPro" id="IPR037175">
    <property type="entry name" value="KFase_sf"/>
</dbReference>
<accession>A0AAE1BI57</accession>
<dbReference type="Gene3D" id="3.50.30.50">
    <property type="entry name" value="Putative cyclase"/>
    <property type="match status" value="1"/>
</dbReference>
<evidence type="ECO:0000313" key="3">
    <source>
        <dbReference type="Proteomes" id="UP001286313"/>
    </source>
</evidence>
<dbReference type="Proteomes" id="UP001286313">
    <property type="component" value="Unassembled WGS sequence"/>
</dbReference>
<protein>
    <recommendedName>
        <fullName evidence="4">Cyclase</fullName>
    </recommendedName>
</protein>
<dbReference type="AlphaFoldDB" id="A0AAE1BI57"/>
<evidence type="ECO:0000256" key="1">
    <source>
        <dbReference type="ARBA" id="ARBA00007865"/>
    </source>
</evidence>
<dbReference type="PANTHER" id="PTHR31118">
    <property type="entry name" value="CYCLASE-LIKE PROTEIN 2"/>
    <property type="match status" value="1"/>
</dbReference>
<dbReference type="PANTHER" id="PTHR31118:SF12">
    <property type="entry name" value="CYCLASE-LIKE PROTEIN 2"/>
    <property type="match status" value="1"/>
</dbReference>
<proteinExistence type="inferred from homology"/>
<comment type="similarity">
    <text evidence="1">Belongs to the Cyclase 1 superfamily.</text>
</comment>
<dbReference type="InterPro" id="IPR007325">
    <property type="entry name" value="KFase/CYL"/>
</dbReference>
<dbReference type="Pfam" id="PF04199">
    <property type="entry name" value="Cyclase"/>
    <property type="match status" value="1"/>
</dbReference>
<reference evidence="2" key="1">
    <citation type="submission" date="2023-10" db="EMBL/GenBank/DDBJ databases">
        <title>Genome assemblies of two species of porcelain crab, Petrolisthes cinctipes and Petrolisthes manimaculis (Anomura: Porcellanidae).</title>
        <authorList>
            <person name="Angst P."/>
        </authorList>
    </citation>
    <scope>NUCLEOTIDE SEQUENCE</scope>
    <source>
        <strain evidence="2">PB745_01</strain>
        <tissue evidence="2">Gill</tissue>
    </source>
</reference>
<keyword evidence="3" id="KW-1185">Reference proteome</keyword>
<dbReference type="GO" id="GO:0004061">
    <property type="term" value="F:arylformamidase activity"/>
    <property type="evidence" value="ECO:0007669"/>
    <property type="project" value="InterPro"/>
</dbReference>